<keyword evidence="2" id="KW-0812">Transmembrane</keyword>
<name>A0A1F7U6S6_9BACT</name>
<evidence type="ECO:0000256" key="2">
    <source>
        <dbReference type="SAM" id="Phobius"/>
    </source>
</evidence>
<keyword evidence="2" id="KW-1133">Transmembrane helix</keyword>
<accession>A0A1F7U6S6</accession>
<comment type="caution">
    <text evidence="3">The sequence shown here is derived from an EMBL/GenBank/DDBJ whole genome shotgun (WGS) entry which is preliminary data.</text>
</comment>
<feature type="region of interest" description="Disordered" evidence="1">
    <location>
        <begin position="67"/>
        <end position="92"/>
    </location>
</feature>
<gene>
    <name evidence="3" type="ORF">A3C96_00555</name>
</gene>
<evidence type="ECO:0000256" key="1">
    <source>
        <dbReference type="SAM" id="MobiDB-lite"/>
    </source>
</evidence>
<dbReference type="AlphaFoldDB" id="A0A1F7U6S6"/>
<evidence type="ECO:0000313" key="3">
    <source>
        <dbReference type="EMBL" id="OGL73454.1"/>
    </source>
</evidence>
<protein>
    <recommendedName>
        <fullName evidence="5">FMN-binding domain-containing protein</fullName>
    </recommendedName>
</protein>
<evidence type="ECO:0008006" key="5">
    <source>
        <dbReference type="Google" id="ProtNLM"/>
    </source>
</evidence>
<reference evidence="3 4" key="1">
    <citation type="journal article" date="2016" name="Nat. Commun.">
        <title>Thousands of microbial genomes shed light on interconnected biogeochemical processes in an aquifer system.</title>
        <authorList>
            <person name="Anantharaman K."/>
            <person name="Brown C.T."/>
            <person name="Hug L.A."/>
            <person name="Sharon I."/>
            <person name="Castelle C.J."/>
            <person name="Probst A.J."/>
            <person name="Thomas B.C."/>
            <person name="Singh A."/>
            <person name="Wilkins M.J."/>
            <person name="Karaoz U."/>
            <person name="Brodie E.L."/>
            <person name="Williams K.H."/>
            <person name="Hubbard S.S."/>
            <person name="Banfield J.F."/>
        </authorList>
    </citation>
    <scope>NUCLEOTIDE SEQUENCE [LARGE SCALE GENOMIC DNA]</scope>
</reference>
<keyword evidence="2" id="KW-0472">Membrane</keyword>
<organism evidence="3 4">
    <name type="scientific">Candidatus Uhrbacteria bacterium RIFCSPHIGHO2_02_FULL_60_10</name>
    <dbReference type="NCBI Taxonomy" id="1802392"/>
    <lineage>
        <taxon>Bacteria</taxon>
        <taxon>Candidatus Uhriibacteriota</taxon>
    </lineage>
</organism>
<dbReference type="Proteomes" id="UP000177088">
    <property type="component" value="Unassembled WGS sequence"/>
</dbReference>
<sequence>MSLRNPISDKWRPWLISAVSGSLIFGWLFVTTRWEEDRQAVLLASLSSPMPRTGGTAPLVAVGSDVSPVGDRPPQATAVPAPADTRYRDGNYSASTATPWGTLSVKVTASGGRWTVVAPTQIPPSPPAQQAIPVLAQRALVSQSAVIDGVSGATYASDAFRDDLAEIVRQSLRP</sequence>
<evidence type="ECO:0000313" key="4">
    <source>
        <dbReference type="Proteomes" id="UP000177088"/>
    </source>
</evidence>
<proteinExistence type="predicted"/>
<dbReference type="EMBL" id="MGEA01000059">
    <property type="protein sequence ID" value="OGL73454.1"/>
    <property type="molecule type" value="Genomic_DNA"/>
</dbReference>
<feature type="transmembrane region" description="Helical" evidence="2">
    <location>
        <begin position="12"/>
        <end position="30"/>
    </location>
</feature>